<organism evidence="8 9">
    <name type="scientific">Fukomys damarensis</name>
    <name type="common">Damaraland mole rat</name>
    <name type="synonym">Cryptomys damarensis</name>
    <dbReference type="NCBI Taxonomy" id="885580"/>
    <lineage>
        <taxon>Eukaryota</taxon>
        <taxon>Metazoa</taxon>
        <taxon>Chordata</taxon>
        <taxon>Craniata</taxon>
        <taxon>Vertebrata</taxon>
        <taxon>Euteleostomi</taxon>
        <taxon>Mammalia</taxon>
        <taxon>Eutheria</taxon>
        <taxon>Euarchontoglires</taxon>
        <taxon>Glires</taxon>
        <taxon>Rodentia</taxon>
        <taxon>Hystricomorpha</taxon>
        <taxon>Bathyergidae</taxon>
        <taxon>Fukomys</taxon>
    </lineage>
</organism>
<keyword evidence="5" id="KW-1015">Disulfide bond</keyword>
<evidence type="ECO:0000256" key="6">
    <source>
        <dbReference type="ARBA" id="ARBA00023180"/>
    </source>
</evidence>
<dbReference type="InterPro" id="IPR022272">
    <property type="entry name" value="Lipocalin_CS"/>
</dbReference>
<evidence type="ECO:0000256" key="1">
    <source>
        <dbReference type="ARBA" id="ARBA00004613"/>
    </source>
</evidence>
<name>A0A091DNM8_FUKDA</name>
<evidence type="ECO:0000256" key="2">
    <source>
        <dbReference type="ARBA" id="ARBA00022448"/>
    </source>
</evidence>
<dbReference type="InterPro" id="IPR012674">
    <property type="entry name" value="Calycin"/>
</dbReference>
<accession>A0A091DNM8</accession>
<dbReference type="STRING" id="885580.ENSFDAP00000007342"/>
<dbReference type="EMBL" id="KN122233">
    <property type="protein sequence ID" value="KFO31890.1"/>
    <property type="molecule type" value="Genomic_DNA"/>
</dbReference>
<dbReference type="PRINTS" id="PR01275">
    <property type="entry name" value="NGELATINASE"/>
</dbReference>
<keyword evidence="2" id="KW-0813">Transport</keyword>
<dbReference type="PROSITE" id="PS00213">
    <property type="entry name" value="LIPOCALIN"/>
    <property type="match status" value="1"/>
</dbReference>
<gene>
    <name evidence="8" type="ORF">H920_06641</name>
</gene>
<evidence type="ECO:0000256" key="7">
    <source>
        <dbReference type="SAM" id="SignalP"/>
    </source>
</evidence>
<evidence type="ECO:0000313" key="9">
    <source>
        <dbReference type="Proteomes" id="UP000028990"/>
    </source>
</evidence>
<keyword evidence="3" id="KW-0964">Secreted</keyword>
<keyword evidence="9" id="KW-1185">Reference proteome</keyword>
<sequence length="91" mass="10074">MAPGLLCLGLILPGALQTQTQDSPPKLIPPIPLHFGPMEPEFQDDQFQGMWYALGVAENTIQNGNQLSMYSTTLELNDDDHSYNVTTTLIR</sequence>
<proteinExistence type="predicted"/>
<evidence type="ECO:0000256" key="5">
    <source>
        <dbReference type="ARBA" id="ARBA00023157"/>
    </source>
</evidence>
<comment type="subcellular location">
    <subcellularLocation>
        <location evidence="1">Secreted</location>
    </subcellularLocation>
</comment>
<dbReference type="InterPro" id="IPR003087">
    <property type="entry name" value="LCN2/LCN12"/>
</dbReference>
<keyword evidence="6" id="KW-0325">Glycoprotein</keyword>
<dbReference type="AlphaFoldDB" id="A0A091DNM8"/>
<keyword evidence="4 7" id="KW-0732">Signal</keyword>
<reference evidence="8 9" key="1">
    <citation type="submission" date="2013-11" db="EMBL/GenBank/DDBJ databases">
        <title>The Damaraland mole rat (Fukomys damarensis) genome and evolution of African mole rats.</title>
        <authorList>
            <person name="Gladyshev V.N."/>
            <person name="Fang X."/>
        </authorList>
    </citation>
    <scope>NUCLEOTIDE SEQUENCE [LARGE SCALE GENOMIC DNA]</scope>
    <source>
        <tissue evidence="8">Liver</tissue>
    </source>
</reference>
<dbReference type="Gene3D" id="2.40.128.20">
    <property type="match status" value="1"/>
</dbReference>
<dbReference type="OMA" id="KXQCIDE"/>
<feature type="signal peptide" evidence="7">
    <location>
        <begin position="1"/>
        <end position="17"/>
    </location>
</feature>
<evidence type="ECO:0000313" key="8">
    <source>
        <dbReference type="EMBL" id="KFO31890.1"/>
    </source>
</evidence>
<dbReference type="SUPFAM" id="SSF50814">
    <property type="entry name" value="Lipocalins"/>
    <property type="match status" value="1"/>
</dbReference>
<protein>
    <submittedName>
        <fullName evidence="8">Neutrophil gelatinase-associated lipocalin</fullName>
    </submittedName>
</protein>
<feature type="chain" id="PRO_5001873564" evidence="7">
    <location>
        <begin position="18"/>
        <end position="91"/>
    </location>
</feature>
<evidence type="ECO:0000256" key="3">
    <source>
        <dbReference type="ARBA" id="ARBA00022525"/>
    </source>
</evidence>
<evidence type="ECO:0000256" key="4">
    <source>
        <dbReference type="ARBA" id="ARBA00022729"/>
    </source>
</evidence>
<dbReference type="Proteomes" id="UP000028990">
    <property type="component" value="Unassembled WGS sequence"/>
</dbReference>
<dbReference type="GO" id="GO:0005576">
    <property type="term" value="C:extracellular region"/>
    <property type="evidence" value="ECO:0007669"/>
    <property type="project" value="UniProtKB-SubCell"/>
</dbReference>